<dbReference type="OrthoDB" id="2435513at2759"/>
<feature type="region of interest" description="Disordered" evidence="1">
    <location>
        <begin position="124"/>
        <end position="170"/>
    </location>
</feature>
<accession>A0A9P6SV16</accession>
<organism evidence="2 3">
    <name type="scientific">Entomortierella chlamydospora</name>
    <dbReference type="NCBI Taxonomy" id="101097"/>
    <lineage>
        <taxon>Eukaryota</taxon>
        <taxon>Fungi</taxon>
        <taxon>Fungi incertae sedis</taxon>
        <taxon>Mucoromycota</taxon>
        <taxon>Mortierellomycotina</taxon>
        <taxon>Mortierellomycetes</taxon>
        <taxon>Mortierellales</taxon>
        <taxon>Mortierellaceae</taxon>
        <taxon>Entomortierella</taxon>
    </lineage>
</organism>
<proteinExistence type="predicted"/>
<reference evidence="2" key="1">
    <citation type="journal article" date="2020" name="Fungal Divers.">
        <title>Resolving the Mortierellaceae phylogeny through synthesis of multi-gene phylogenetics and phylogenomics.</title>
        <authorList>
            <person name="Vandepol N."/>
            <person name="Liber J."/>
            <person name="Desiro A."/>
            <person name="Na H."/>
            <person name="Kennedy M."/>
            <person name="Barry K."/>
            <person name="Grigoriev I.V."/>
            <person name="Miller A.N."/>
            <person name="O'Donnell K."/>
            <person name="Stajich J.E."/>
            <person name="Bonito G."/>
        </authorList>
    </citation>
    <scope>NUCLEOTIDE SEQUENCE</scope>
    <source>
        <strain evidence="2">NRRL 2769</strain>
    </source>
</reference>
<name>A0A9P6SV16_9FUNG</name>
<comment type="caution">
    <text evidence="2">The sequence shown here is derived from an EMBL/GenBank/DDBJ whole genome shotgun (WGS) entry which is preliminary data.</text>
</comment>
<gene>
    <name evidence="2" type="ORF">BGZ80_005332</name>
</gene>
<protein>
    <submittedName>
        <fullName evidence="2">Uncharacterized protein</fullName>
    </submittedName>
</protein>
<sequence length="613" mass="68814">MTSGATSIPIGTVDQSLDNVDRFFHLVDGRYWSQIELVFKHRDPSKTADQHYDSYHSSLNIIRNSTLVNASLKDQAQKIFSRLLYTDFIATFTGLLEKDEQKSAQSSVRGLYLGVTNGLNVKRPALGPSKVTSRMSQEDLTNPEEPSSSSSSALHPPTKSRIPRPTTALPTLTAAKSVAKRKNSAIVEPWRSVVEQLLEKIKGGNVTLPEEWPKKLSGFHEMLYKFIESKIQGSVPMSKLVEKDVYVAMSGIVNARMDGARDVFGEEVVNLIEAQCLRPDIVNPSEQLKAILDPLQEAFRAGETGKMIDVVEAALGVEASARLVGAATNPLKRRVLDAIRHICIKKPSRSMSEGELVEVWSYVLNALAGNKLSLRSGELTSKATRWQRLLMKQEYDMDPGLATYGRKLDLQCRVGELELNNSEFKADTIPPSQVEIQYRKNLRVNQAMMLYLKEQIDMPLQDLDVLALDVHGLSAVVFALKYNGEVFVSSLATKHLLRLPDSPASWRQFLRGNTLSVLLAYVEHLLDFSQRIEDQELNHEELTKIDIPRTPEVVPRPLGDFTFFSPSRRKDTVNLQLLQKGIIQEGEMQGVDLHEEYEICEDEYEESENLYGD</sequence>
<dbReference type="Proteomes" id="UP000703661">
    <property type="component" value="Unassembled WGS sequence"/>
</dbReference>
<evidence type="ECO:0000313" key="3">
    <source>
        <dbReference type="Proteomes" id="UP000703661"/>
    </source>
</evidence>
<keyword evidence="3" id="KW-1185">Reference proteome</keyword>
<evidence type="ECO:0000313" key="2">
    <source>
        <dbReference type="EMBL" id="KAG0006196.1"/>
    </source>
</evidence>
<feature type="compositionally biased region" description="Polar residues" evidence="1">
    <location>
        <begin position="130"/>
        <end position="146"/>
    </location>
</feature>
<dbReference type="AlphaFoldDB" id="A0A9P6SV16"/>
<evidence type="ECO:0000256" key="1">
    <source>
        <dbReference type="SAM" id="MobiDB-lite"/>
    </source>
</evidence>
<dbReference type="EMBL" id="JAAAID010002636">
    <property type="protein sequence ID" value="KAG0006196.1"/>
    <property type="molecule type" value="Genomic_DNA"/>
</dbReference>